<accession>A0ABV3IT08</accession>
<comment type="caution">
    <text evidence="2">The sequence shown here is derived from an EMBL/GenBank/DDBJ whole genome shotgun (WGS) entry which is preliminary data.</text>
</comment>
<dbReference type="RefSeq" id="WP_366086916.1">
    <property type="nucleotide sequence ID" value="NZ_JBFASG010000003.1"/>
</dbReference>
<proteinExistence type="predicted"/>
<dbReference type="Proteomes" id="UP001552479">
    <property type="component" value="Unassembled WGS sequence"/>
</dbReference>
<organism evidence="2 3">
    <name type="scientific">Streptomyces roseoverticillatus</name>
    <dbReference type="NCBI Taxonomy" id="66429"/>
    <lineage>
        <taxon>Bacteria</taxon>
        <taxon>Bacillati</taxon>
        <taxon>Actinomycetota</taxon>
        <taxon>Actinomycetes</taxon>
        <taxon>Kitasatosporales</taxon>
        <taxon>Streptomycetaceae</taxon>
        <taxon>Streptomyces</taxon>
    </lineage>
</organism>
<evidence type="ECO:0000313" key="3">
    <source>
        <dbReference type="Proteomes" id="UP001552479"/>
    </source>
</evidence>
<dbReference type="EMBL" id="JBFASG010000003">
    <property type="protein sequence ID" value="MEV4922267.1"/>
    <property type="molecule type" value="Genomic_DNA"/>
</dbReference>
<evidence type="ECO:0000313" key="2">
    <source>
        <dbReference type="EMBL" id="MEV4922267.1"/>
    </source>
</evidence>
<gene>
    <name evidence="2" type="ORF">AB0L03_05360</name>
</gene>
<keyword evidence="3" id="KW-1185">Reference proteome</keyword>
<feature type="compositionally biased region" description="Pro residues" evidence="1">
    <location>
        <begin position="209"/>
        <end position="225"/>
    </location>
</feature>
<evidence type="ECO:0000256" key="1">
    <source>
        <dbReference type="SAM" id="MobiDB-lite"/>
    </source>
</evidence>
<name>A0ABV3IT08_9ACTN</name>
<sequence length="225" mass="23841">MVDGGSVISFTPAISAQHRVDVVHSFLLAQLAADRKFGRHTQPLDWYAVHAHTLEIVGWVVEAHQGFTPYRPNAASFTAVRPVLETLGAICDAREQESVAAALDILSRLGERDRSAALFEKESHLGTAGNFQIVAAGEAEGDAVAKLGRFHFTTGVEVHRLLLAEFSGGTEFLRGSGILRLDNDVYGPLRDSVAAKLGRRVGDGIVPLPGAPLPGTPPLPPGPGG</sequence>
<reference evidence="2 3" key="1">
    <citation type="submission" date="2024-06" db="EMBL/GenBank/DDBJ databases">
        <title>The Natural Products Discovery Center: Release of the First 8490 Sequenced Strains for Exploring Actinobacteria Biosynthetic Diversity.</title>
        <authorList>
            <person name="Kalkreuter E."/>
            <person name="Kautsar S.A."/>
            <person name="Yang D."/>
            <person name="Bader C.D."/>
            <person name="Teijaro C.N."/>
            <person name="Fluegel L."/>
            <person name="Davis C.M."/>
            <person name="Simpson J.R."/>
            <person name="Lauterbach L."/>
            <person name="Steele A.D."/>
            <person name="Gui C."/>
            <person name="Meng S."/>
            <person name="Li G."/>
            <person name="Viehrig K."/>
            <person name="Ye F."/>
            <person name="Su P."/>
            <person name="Kiefer A.F."/>
            <person name="Nichols A."/>
            <person name="Cepeda A.J."/>
            <person name="Yan W."/>
            <person name="Fan B."/>
            <person name="Jiang Y."/>
            <person name="Adhikari A."/>
            <person name="Zheng C.-J."/>
            <person name="Schuster L."/>
            <person name="Cowan T.M."/>
            <person name="Smanski M.J."/>
            <person name="Chevrette M.G."/>
            <person name="De Carvalho L.P.S."/>
            <person name="Shen B."/>
        </authorList>
    </citation>
    <scope>NUCLEOTIDE SEQUENCE [LARGE SCALE GENOMIC DNA]</scope>
    <source>
        <strain evidence="2 3">NPDC053791</strain>
    </source>
</reference>
<feature type="region of interest" description="Disordered" evidence="1">
    <location>
        <begin position="206"/>
        <end position="225"/>
    </location>
</feature>
<protein>
    <submittedName>
        <fullName evidence="2">Uncharacterized protein</fullName>
    </submittedName>
</protein>